<keyword evidence="1" id="KW-0732">Signal</keyword>
<name>A0ABV1RGD3_9ALTE</name>
<reference evidence="3 4" key="1">
    <citation type="submission" date="2024-06" db="EMBL/GenBank/DDBJ databases">
        <authorList>
            <person name="Chen R.Y."/>
        </authorList>
    </citation>
    <scope>NUCLEOTIDE SEQUENCE [LARGE SCALE GENOMIC DNA]</scope>
    <source>
        <strain evidence="3 4">D2</strain>
    </source>
</reference>
<keyword evidence="4" id="KW-1185">Reference proteome</keyword>
<feature type="domain" description="Ice-binding protein C-terminal" evidence="2">
    <location>
        <begin position="216"/>
        <end position="239"/>
    </location>
</feature>
<organism evidence="3 4">
    <name type="scientific">Catenovulum sediminis</name>
    <dbReference type="NCBI Taxonomy" id="1740262"/>
    <lineage>
        <taxon>Bacteria</taxon>
        <taxon>Pseudomonadati</taxon>
        <taxon>Pseudomonadota</taxon>
        <taxon>Gammaproteobacteria</taxon>
        <taxon>Alteromonadales</taxon>
        <taxon>Alteromonadaceae</taxon>
        <taxon>Catenovulum</taxon>
    </lineage>
</organism>
<accession>A0ABV1RGD3</accession>
<feature type="chain" id="PRO_5046514161" evidence="1">
    <location>
        <begin position="19"/>
        <end position="247"/>
    </location>
</feature>
<evidence type="ECO:0000313" key="3">
    <source>
        <dbReference type="EMBL" id="MER2491925.1"/>
    </source>
</evidence>
<evidence type="ECO:0000259" key="2">
    <source>
        <dbReference type="Pfam" id="PF07589"/>
    </source>
</evidence>
<comment type="caution">
    <text evidence="3">The sequence shown here is derived from an EMBL/GenBank/DDBJ whole genome shotgun (WGS) entry which is preliminary data.</text>
</comment>
<feature type="signal peptide" evidence="1">
    <location>
        <begin position="1"/>
        <end position="18"/>
    </location>
</feature>
<dbReference type="Proteomes" id="UP001467690">
    <property type="component" value="Unassembled WGS sequence"/>
</dbReference>
<dbReference type="NCBIfam" id="TIGR02595">
    <property type="entry name" value="PEP_CTERM"/>
    <property type="match status" value="1"/>
</dbReference>
<dbReference type="EMBL" id="JBELOE010000154">
    <property type="protein sequence ID" value="MER2491925.1"/>
    <property type="molecule type" value="Genomic_DNA"/>
</dbReference>
<protein>
    <submittedName>
        <fullName evidence="3">PEP-CTERM sorting domain-containing protein</fullName>
    </submittedName>
</protein>
<gene>
    <name evidence="3" type="ORF">ABS311_08505</name>
</gene>
<evidence type="ECO:0000256" key="1">
    <source>
        <dbReference type="SAM" id="SignalP"/>
    </source>
</evidence>
<sequence>MKKSLGIASLVLTTSAHAGLVSITPSTLTWNNGVDIDGDGQLDFISSDLSANDITTLTDVGGLAVGGYILHTRQDLTKLHFGSTQNNMWTNFFVSAGTAIDSSVLFSQQADIYEEYFNSETSRHDVIGQDCGKFGCSPILAPIMTPWMPEPSLDSLNQSPLFDNRGLIGLVLNNGDGNNFYGWLDVEMTADHINIYDGAIETNANRSVIAGQSIEVPEPSTLAILATGLAMGGIVRRRRQTKSLHAQ</sequence>
<dbReference type="Pfam" id="PF07589">
    <property type="entry name" value="PEP-CTERM"/>
    <property type="match status" value="1"/>
</dbReference>
<dbReference type="RefSeq" id="WP_350401468.1">
    <property type="nucleotide sequence ID" value="NZ_JBELOE010000154.1"/>
</dbReference>
<dbReference type="InterPro" id="IPR013424">
    <property type="entry name" value="Ice-binding_C"/>
</dbReference>
<evidence type="ECO:0000313" key="4">
    <source>
        <dbReference type="Proteomes" id="UP001467690"/>
    </source>
</evidence>
<proteinExistence type="predicted"/>